<keyword evidence="1 4" id="KW-0963">Cytoplasm</keyword>
<comment type="subunit">
    <text evidence="4">Interacts with translational regulator CsrA and flagellin(s).</text>
</comment>
<dbReference type="InterPro" id="IPR003775">
    <property type="entry name" value="Flagellar_assembly_factor_FliW"/>
</dbReference>
<dbReference type="Pfam" id="PF02623">
    <property type="entry name" value="FliW"/>
    <property type="match status" value="1"/>
</dbReference>
<accession>A0ABT7E275</accession>
<comment type="function">
    <text evidence="4">Acts as an anti-CsrA protein, binds CsrA and prevents it from repressing translation of its target genes, one of which is flagellin. Binds to flagellin and participates in the assembly of the flagellum.</text>
</comment>
<dbReference type="Proteomes" id="UP001172778">
    <property type="component" value="Unassembled WGS sequence"/>
</dbReference>
<proteinExistence type="inferred from homology"/>
<dbReference type="InterPro" id="IPR024046">
    <property type="entry name" value="Flagellar_assmbl_FliW_dom_sf"/>
</dbReference>
<keyword evidence="5" id="KW-0966">Cell projection</keyword>
<protein>
    <recommendedName>
        <fullName evidence="4">Flagellar assembly factor FliW</fullName>
    </recommendedName>
</protein>
<keyword evidence="6" id="KW-1185">Reference proteome</keyword>
<keyword evidence="4" id="KW-0143">Chaperone</keyword>
<dbReference type="PANTHER" id="PTHR39190">
    <property type="entry name" value="FLAGELLAR ASSEMBLY FACTOR FLIW"/>
    <property type="match status" value="1"/>
</dbReference>
<evidence type="ECO:0000256" key="1">
    <source>
        <dbReference type="ARBA" id="ARBA00022490"/>
    </source>
</evidence>
<evidence type="ECO:0000313" key="6">
    <source>
        <dbReference type="Proteomes" id="UP001172778"/>
    </source>
</evidence>
<dbReference type="SUPFAM" id="SSF141457">
    <property type="entry name" value="BH3618-like"/>
    <property type="match status" value="1"/>
</dbReference>
<evidence type="ECO:0000256" key="4">
    <source>
        <dbReference type="HAMAP-Rule" id="MF_01185"/>
    </source>
</evidence>
<keyword evidence="5" id="KW-0282">Flagellum</keyword>
<reference evidence="5" key="1">
    <citation type="submission" date="2023-03" db="EMBL/GenBank/DDBJ databases">
        <title>Chitinimonas shenzhenensis gen. nov., sp. nov., a novel member of family Burkholderiaceae isolated from activated sludge collected in Shen Zhen, China.</title>
        <authorList>
            <person name="Wang X."/>
        </authorList>
    </citation>
    <scope>NUCLEOTIDE SEQUENCE</scope>
    <source>
        <strain evidence="5">DQS-5</strain>
    </source>
</reference>
<name>A0ABT7E275_9NEIS</name>
<sequence>MQIVTPRFGPIEVDESTIITFPRGLPGFEHCHRFKLLHEESPTPIALWLQSLDDTEIVFSVIEPARLAVQYEVALSDEESALLNVKDPADLVLLLLLLRDIENTTEIKANTQAPVILNTASRLALQKMGMRCQLVFSE</sequence>
<dbReference type="EMBL" id="JARRAF010000020">
    <property type="protein sequence ID" value="MDK2125515.1"/>
    <property type="molecule type" value="Genomic_DNA"/>
</dbReference>
<comment type="caution">
    <text evidence="5">The sequence shown here is derived from an EMBL/GenBank/DDBJ whole genome shotgun (WGS) entry which is preliminary data.</text>
</comment>
<keyword evidence="2 4" id="KW-1005">Bacterial flagellum biogenesis</keyword>
<organism evidence="5 6">
    <name type="scientific">Parachitinimonas caeni</name>
    <dbReference type="NCBI Taxonomy" id="3031301"/>
    <lineage>
        <taxon>Bacteria</taxon>
        <taxon>Pseudomonadati</taxon>
        <taxon>Pseudomonadota</taxon>
        <taxon>Betaproteobacteria</taxon>
        <taxon>Neisseriales</taxon>
        <taxon>Chitinibacteraceae</taxon>
        <taxon>Parachitinimonas</taxon>
    </lineage>
</organism>
<evidence type="ECO:0000313" key="5">
    <source>
        <dbReference type="EMBL" id="MDK2125515.1"/>
    </source>
</evidence>
<keyword evidence="3 4" id="KW-0810">Translation regulation</keyword>
<dbReference type="PANTHER" id="PTHR39190:SF1">
    <property type="entry name" value="FLAGELLAR ASSEMBLY FACTOR FLIW"/>
    <property type="match status" value="1"/>
</dbReference>
<keyword evidence="5" id="KW-0969">Cilium</keyword>
<evidence type="ECO:0000256" key="3">
    <source>
        <dbReference type="ARBA" id="ARBA00022845"/>
    </source>
</evidence>
<dbReference type="HAMAP" id="MF_01185">
    <property type="entry name" value="FliW"/>
    <property type="match status" value="1"/>
</dbReference>
<comment type="subcellular location">
    <subcellularLocation>
        <location evidence="4">Cytoplasm</location>
    </subcellularLocation>
</comment>
<comment type="similarity">
    <text evidence="4">Belongs to the FliW family.</text>
</comment>
<dbReference type="RefSeq" id="WP_284101825.1">
    <property type="nucleotide sequence ID" value="NZ_JARRAF010000020.1"/>
</dbReference>
<evidence type="ECO:0000256" key="2">
    <source>
        <dbReference type="ARBA" id="ARBA00022795"/>
    </source>
</evidence>
<dbReference type="Gene3D" id="2.30.290.10">
    <property type="entry name" value="BH3618-like"/>
    <property type="match status" value="1"/>
</dbReference>
<gene>
    <name evidence="4 5" type="primary">fliW</name>
    <name evidence="5" type="ORF">PZA18_15785</name>
</gene>